<dbReference type="OrthoDB" id="7802556at2"/>
<dbReference type="SUPFAM" id="SSF52540">
    <property type="entry name" value="P-loop containing nucleoside triphosphate hydrolases"/>
    <property type="match status" value="1"/>
</dbReference>
<evidence type="ECO:0000313" key="1">
    <source>
        <dbReference type="EMBL" id="PVH28316.1"/>
    </source>
</evidence>
<dbReference type="GO" id="GO:0016020">
    <property type="term" value="C:membrane"/>
    <property type="evidence" value="ECO:0007669"/>
    <property type="project" value="InterPro"/>
</dbReference>
<sequence>MAFDYFTVLAEMRTGSNLLESNLNAIEGIECHGELFNPGFINRAGTDSYLGVSQSERDSDPWKLMMATRAGGGRMVGFRLFHDHDPRIWQHVLNDSGCAKIILTRNPLDSYVSRKIAAATNQWRLGDVSNRRQTKVAFDAAEFETHLSRMQQVQIGIQRALQSTGQSAFYISYDDVNDLEVLNGLARWLGVPSRLTELPRALKKQNPEPLEAKLSNPEDLAPGLARIDRFDLGRTPVFEVRRGPLLAACYAGAQTPLLFLPLRGAPEASVIRWLATLDGVEETALPHDFDHGRLAKWRRGHPGFRAFTVIRHPLMRALEVYSSKVVSGEFEAVREHMARLFDTRFPEDPASMSEGDHRAAFKAFLKFCAASVSGQTGLQPWPMWASQSANLAGFAQAIQPDLILREDRLAEDLRYLAQSLGHDAPPPYQPPTKEPLSAILDAECHALAYAAYRRDYEHFGFAAPQT</sequence>
<dbReference type="InterPro" id="IPR027417">
    <property type="entry name" value="P-loop_NTPase"/>
</dbReference>
<keyword evidence="2" id="KW-1185">Reference proteome</keyword>
<proteinExistence type="predicted"/>
<dbReference type="GO" id="GO:0008146">
    <property type="term" value="F:sulfotransferase activity"/>
    <property type="evidence" value="ECO:0007669"/>
    <property type="project" value="InterPro"/>
</dbReference>
<gene>
    <name evidence="1" type="ORF">DDE20_12060</name>
</gene>
<dbReference type="RefSeq" id="WP_116558765.1">
    <property type="nucleotide sequence ID" value="NZ_QDKM01000005.1"/>
</dbReference>
<dbReference type="EMBL" id="QDKM01000005">
    <property type="protein sequence ID" value="PVH28316.1"/>
    <property type="molecule type" value="Genomic_DNA"/>
</dbReference>
<comment type="caution">
    <text evidence="1">The sequence shown here is derived from an EMBL/GenBank/DDBJ whole genome shotgun (WGS) entry which is preliminary data.</text>
</comment>
<protein>
    <submittedName>
        <fullName evidence="1">Nodulation protein NodH</fullName>
    </submittedName>
</protein>
<dbReference type="Proteomes" id="UP000245911">
    <property type="component" value="Unassembled WGS sequence"/>
</dbReference>
<dbReference type="Pfam" id="PF03567">
    <property type="entry name" value="Sulfotransfer_2"/>
    <property type="match status" value="1"/>
</dbReference>
<evidence type="ECO:0000313" key="2">
    <source>
        <dbReference type="Proteomes" id="UP000245911"/>
    </source>
</evidence>
<reference evidence="1 2" key="1">
    <citation type="submission" date="2018-04" db="EMBL/GenBank/DDBJ databases">
        <title>Pararhodobacter oceanense sp. nov., isolated from marine intertidal sediment.</title>
        <authorList>
            <person name="Wang X.-L."/>
            <person name="Du Z.-J."/>
        </authorList>
    </citation>
    <scope>NUCLEOTIDE SEQUENCE [LARGE SCALE GENOMIC DNA]</scope>
    <source>
        <strain evidence="1 2">AM505</strain>
    </source>
</reference>
<dbReference type="InterPro" id="IPR005331">
    <property type="entry name" value="Sulfotransferase"/>
</dbReference>
<accession>A0A2T8HS95</accession>
<dbReference type="AlphaFoldDB" id="A0A2T8HS95"/>
<name>A0A2T8HS95_9RHOB</name>
<dbReference type="Gene3D" id="3.40.50.300">
    <property type="entry name" value="P-loop containing nucleotide triphosphate hydrolases"/>
    <property type="match status" value="1"/>
</dbReference>
<organism evidence="1 2">
    <name type="scientific">Pararhodobacter oceanensis</name>
    <dbReference type="NCBI Taxonomy" id="2172121"/>
    <lineage>
        <taxon>Bacteria</taxon>
        <taxon>Pseudomonadati</taxon>
        <taxon>Pseudomonadota</taxon>
        <taxon>Alphaproteobacteria</taxon>
        <taxon>Rhodobacterales</taxon>
        <taxon>Paracoccaceae</taxon>
        <taxon>Pararhodobacter</taxon>
    </lineage>
</organism>